<evidence type="ECO:0000256" key="4">
    <source>
        <dbReference type="ARBA" id="ARBA00022723"/>
    </source>
</evidence>
<organism evidence="15 16">
    <name type="scientific">Parvularcula lutaonensis</name>
    <dbReference type="NCBI Taxonomy" id="491923"/>
    <lineage>
        <taxon>Bacteria</taxon>
        <taxon>Pseudomonadati</taxon>
        <taxon>Pseudomonadota</taxon>
        <taxon>Alphaproteobacteria</taxon>
        <taxon>Parvularculales</taxon>
        <taxon>Parvularculaceae</taxon>
        <taxon>Parvularcula</taxon>
    </lineage>
</organism>
<keyword evidence="10 12" id="KW-0464">Manganese</keyword>
<dbReference type="EMBL" id="JBHRVA010000003">
    <property type="protein sequence ID" value="MFC3303620.1"/>
    <property type="molecule type" value="Genomic_DNA"/>
</dbReference>
<comment type="catalytic activity">
    <reaction evidence="11 12">
        <text>NAD(+) + (deoxyribonucleotide)n-3'-hydroxyl + 5'-phospho-(deoxyribonucleotide)m = (deoxyribonucleotide)n+m + AMP + beta-nicotinamide D-nucleotide.</text>
        <dbReference type="EC" id="6.5.1.2"/>
    </reaction>
</comment>
<proteinExistence type="inferred from homology"/>
<dbReference type="Pfam" id="PF01653">
    <property type="entry name" value="DNA_ligase_aden"/>
    <property type="match status" value="1"/>
</dbReference>
<dbReference type="NCBIfam" id="TIGR00575">
    <property type="entry name" value="dnlj"/>
    <property type="match status" value="1"/>
</dbReference>
<dbReference type="SMART" id="SM00292">
    <property type="entry name" value="BRCT"/>
    <property type="match status" value="1"/>
</dbReference>
<comment type="caution">
    <text evidence="12">Lacks conserved residue(s) required for the propagation of feature annotation.</text>
</comment>
<dbReference type="CDD" id="cd17748">
    <property type="entry name" value="BRCT_DNA_ligase_like"/>
    <property type="match status" value="1"/>
</dbReference>
<accession>A0ABV7ME32</accession>
<gene>
    <name evidence="12 15" type="primary">ligA</name>
    <name evidence="15" type="ORF">ACFONP_12865</name>
</gene>
<keyword evidence="2 12" id="KW-0436">Ligase</keyword>
<dbReference type="Pfam" id="PF00533">
    <property type="entry name" value="BRCT"/>
    <property type="match status" value="1"/>
</dbReference>
<dbReference type="NCBIfam" id="NF005932">
    <property type="entry name" value="PRK07956.1"/>
    <property type="match status" value="1"/>
</dbReference>
<dbReference type="SUPFAM" id="SSF52113">
    <property type="entry name" value="BRCT domain"/>
    <property type="match status" value="1"/>
</dbReference>
<dbReference type="RefSeq" id="WP_189576340.1">
    <property type="nucleotide sequence ID" value="NZ_BMXU01000002.1"/>
</dbReference>
<feature type="binding site" evidence="12">
    <location>
        <position position="416"/>
    </location>
    <ligand>
        <name>Zn(2+)</name>
        <dbReference type="ChEBI" id="CHEBI:29105"/>
    </ligand>
</feature>
<protein>
    <recommendedName>
        <fullName evidence="12">DNA ligase</fullName>
        <ecNumber evidence="12">6.5.1.2</ecNumber>
    </recommendedName>
    <alternativeName>
        <fullName evidence="12">Polydeoxyribonucleotide synthase [NAD(+)]</fullName>
    </alternativeName>
</protein>
<dbReference type="Gene3D" id="3.30.470.30">
    <property type="entry name" value="DNA ligase/mRNA capping enzyme"/>
    <property type="match status" value="1"/>
</dbReference>
<feature type="binding site" evidence="12">
    <location>
        <begin position="38"/>
        <end position="42"/>
    </location>
    <ligand>
        <name>NAD(+)</name>
        <dbReference type="ChEBI" id="CHEBI:57540"/>
    </ligand>
</feature>
<dbReference type="GO" id="GO:0003911">
    <property type="term" value="F:DNA ligase (NAD+) activity"/>
    <property type="evidence" value="ECO:0007669"/>
    <property type="project" value="UniProtKB-EC"/>
</dbReference>
<dbReference type="CDD" id="cd00114">
    <property type="entry name" value="LIGANc"/>
    <property type="match status" value="1"/>
</dbReference>
<dbReference type="EC" id="6.5.1.2" evidence="12"/>
<dbReference type="InterPro" id="IPR012340">
    <property type="entry name" value="NA-bd_OB-fold"/>
</dbReference>
<dbReference type="SUPFAM" id="SSF47781">
    <property type="entry name" value="RuvA domain 2-like"/>
    <property type="match status" value="1"/>
</dbReference>
<dbReference type="InterPro" id="IPR013839">
    <property type="entry name" value="DNAligase_adenylation"/>
</dbReference>
<dbReference type="PANTHER" id="PTHR23389:SF9">
    <property type="entry name" value="DNA LIGASE"/>
    <property type="match status" value="1"/>
</dbReference>
<evidence type="ECO:0000256" key="12">
    <source>
        <dbReference type="HAMAP-Rule" id="MF_01588"/>
    </source>
</evidence>
<dbReference type="Gene3D" id="6.20.10.30">
    <property type="match status" value="1"/>
</dbReference>
<feature type="region of interest" description="Disordered" evidence="13">
    <location>
        <begin position="55"/>
        <end position="76"/>
    </location>
</feature>
<dbReference type="InterPro" id="IPR001357">
    <property type="entry name" value="BRCT_dom"/>
</dbReference>
<evidence type="ECO:0000256" key="3">
    <source>
        <dbReference type="ARBA" id="ARBA00022705"/>
    </source>
</evidence>
<comment type="caution">
    <text evidence="15">The sequence shown here is derived from an EMBL/GenBank/DDBJ whole genome shotgun (WGS) entry which is preliminary data.</text>
</comment>
<evidence type="ECO:0000256" key="2">
    <source>
        <dbReference type="ARBA" id="ARBA00022598"/>
    </source>
</evidence>
<evidence type="ECO:0000256" key="9">
    <source>
        <dbReference type="ARBA" id="ARBA00023204"/>
    </source>
</evidence>
<dbReference type="InterPro" id="IPR036420">
    <property type="entry name" value="BRCT_dom_sf"/>
</dbReference>
<keyword evidence="9 12" id="KW-0234">DNA repair</keyword>
<feature type="binding site" evidence="12">
    <location>
        <position position="413"/>
    </location>
    <ligand>
        <name>Zn(2+)</name>
        <dbReference type="ChEBI" id="CHEBI:29105"/>
    </ligand>
</feature>
<sequence>MNEKTMTEAEAAKRLEEIALLMEQADRAYEEADPIMTDAEYDALRAENLALEKQFPHLKRPDSPSEKVGSVPSGRFPKVRHARPMLSLDNAFTDEDVFDFVERVRRFLGLDDNEPVVMVAEPKIDGLSASLRYEQGRLVTGATRGDGTIGEDVTPNLMTVEGIPHTIENAPDVVEVRGEVYMSKPDFAAMNAALEEAGEKTFANPRNAAAGSLRQKDSTITASRPLKFFTHGLGELSEPLADTFSGSIAVLETLGFPVNPLAKICETTDEALEHYRRIEEQRATLDYDIDGVVYKVNRLDWQERLGFAGRSPRWAIAHKFPAEKATTILERIEIQVGRTGALTPIARLAPVTVGGVVVSNATLHNQDEIERLDVREGDTVEIQRAGDVIPQVLRVIPEKRPKDAKPFVFPETCPACGSPAVRELNERTGERDVVRRCTGGLICPAQVVERLKHFVSKGAMDIEGLGEKQIEEFFRLGIVREPADIFTIEERERAGTFDVDGRSPLKSYKKKTVKGETVLTDEVTNQKSLDNLFASIEAARRRPLGRVIAALGIRHVGSITANLLAQRYPSKEAFLELGEKLQDPESPARAELISIDGLGEAVADALRDFFAEERNVAAVKRLFAQIDPEPPEAVAEDGPLSGKSIVFTGSLSEMTRDEAKAIATRLGARVVSSVSKKTDIVVAGDKAGSKEKKARELGLEVWDEAKWLSVARS</sequence>
<keyword evidence="16" id="KW-1185">Reference proteome</keyword>
<evidence type="ECO:0000256" key="1">
    <source>
        <dbReference type="ARBA" id="ARBA00004067"/>
    </source>
</evidence>
<dbReference type="InterPro" id="IPR041663">
    <property type="entry name" value="DisA/LigA_HHH"/>
</dbReference>
<dbReference type="SUPFAM" id="SSF56091">
    <property type="entry name" value="DNA ligase/mRNA capping enzyme, catalytic domain"/>
    <property type="match status" value="1"/>
</dbReference>
<comment type="similarity">
    <text evidence="12">Belongs to the NAD-dependent DNA ligase family. LigA subfamily.</text>
</comment>
<keyword evidence="4 12" id="KW-0479">Metal-binding</keyword>
<dbReference type="InterPro" id="IPR013840">
    <property type="entry name" value="DNAligase_N"/>
</dbReference>
<name>A0ABV7ME32_9PROT</name>
<evidence type="ECO:0000256" key="7">
    <source>
        <dbReference type="ARBA" id="ARBA00022842"/>
    </source>
</evidence>
<keyword evidence="5 12" id="KW-0227">DNA damage</keyword>
<evidence type="ECO:0000256" key="5">
    <source>
        <dbReference type="ARBA" id="ARBA00022763"/>
    </source>
</evidence>
<reference evidence="16" key="1">
    <citation type="journal article" date="2019" name="Int. J. Syst. Evol. Microbiol.">
        <title>The Global Catalogue of Microorganisms (GCM) 10K type strain sequencing project: providing services to taxonomists for standard genome sequencing and annotation.</title>
        <authorList>
            <consortium name="The Broad Institute Genomics Platform"/>
            <consortium name="The Broad Institute Genome Sequencing Center for Infectious Disease"/>
            <person name="Wu L."/>
            <person name="Ma J."/>
        </authorList>
    </citation>
    <scope>NUCLEOTIDE SEQUENCE [LARGE SCALE GENOMIC DNA]</scope>
    <source>
        <strain evidence="16">KCTC 22245</strain>
    </source>
</reference>
<feature type="active site" description="N6-AMP-lysine intermediate" evidence="12">
    <location>
        <position position="123"/>
    </location>
</feature>
<feature type="binding site" evidence="12">
    <location>
        <position position="179"/>
    </location>
    <ligand>
        <name>NAD(+)</name>
        <dbReference type="ChEBI" id="CHEBI:57540"/>
    </ligand>
</feature>
<dbReference type="HAMAP" id="MF_01588">
    <property type="entry name" value="DNA_ligase_A"/>
    <property type="match status" value="1"/>
</dbReference>
<dbReference type="InterPro" id="IPR018239">
    <property type="entry name" value="DNA_ligase_AS"/>
</dbReference>
<evidence type="ECO:0000256" key="8">
    <source>
        <dbReference type="ARBA" id="ARBA00023027"/>
    </source>
</evidence>
<evidence type="ECO:0000313" key="15">
    <source>
        <dbReference type="EMBL" id="MFC3303620.1"/>
    </source>
</evidence>
<evidence type="ECO:0000313" key="16">
    <source>
        <dbReference type="Proteomes" id="UP001595607"/>
    </source>
</evidence>
<dbReference type="Pfam" id="PF12826">
    <property type="entry name" value="HHH_2"/>
    <property type="match status" value="1"/>
</dbReference>
<dbReference type="Gene3D" id="1.10.287.610">
    <property type="entry name" value="Helix hairpin bin"/>
    <property type="match status" value="1"/>
</dbReference>
<evidence type="ECO:0000259" key="14">
    <source>
        <dbReference type="PROSITE" id="PS50172"/>
    </source>
</evidence>
<dbReference type="SMART" id="SM00532">
    <property type="entry name" value="LIGANc"/>
    <property type="match status" value="1"/>
</dbReference>
<keyword evidence="3 12" id="KW-0235">DNA replication</keyword>
<dbReference type="Gene3D" id="3.40.50.10190">
    <property type="entry name" value="BRCT domain"/>
    <property type="match status" value="1"/>
</dbReference>
<dbReference type="Pfam" id="PF03119">
    <property type="entry name" value="DNA_ligase_ZBD"/>
    <property type="match status" value="1"/>
</dbReference>
<dbReference type="InterPro" id="IPR001679">
    <property type="entry name" value="DNA_ligase"/>
</dbReference>
<dbReference type="InterPro" id="IPR004149">
    <property type="entry name" value="Znf_DNAligase_C4"/>
</dbReference>
<keyword evidence="7 12" id="KW-0460">Magnesium</keyword>
<evidence type="ECO:0000256" key="10">
    <source>
        <dbReference type="ARBA" id="ARBA00023211"/>
    </source>
</evidence>
<dbReference type="PROSITE" id="PS50172">
    <property type="entry name" value="BRCT"/>
    <property type="match status" value="1"/>
</dbReference>
<keyword evidence="6 12" id="KW-0862">Zinc</keyword>
<feature type="binding site" evidence="12">
    <location>
        <position position="319"/>
    </location>
    <ligand>
        <name>NAD(+)</name>
        <dbReference type="ChEBI" id="CHEBI:57540"/>
    </ligand>
</feature>
<dbReference type="Pfam" id="PF03120">
    <property type="entry name" value="OB_DNA_ligase"/>
    <property type="match status" value="1"/>
</dbReference>
<comment type="cofactor">
    <cofactor evidence="12">
        <name>Mg(2+)</name>
        <dbReference type="ChEBI" id="CHEBI:18420"/>
    </cofactor>
    <cofactor evidence="12">
        <name>Mn(2+)</name>
        <dbReference type="ChEBI" id="CHEBI:29035"/>
    </cofactor>
</comment>
<dbReference type="Gene3D" id="2.40.50.140">
    <property type="entry name" value="Nucleic acid-binding proteins"/>
    <property type="match status" value="1"/>
</dbReference>
<dbReference type="PIRSF" id="PIRSF001604">
    <property type="entry name" value="LigA"/>
    <property type="match status" value="1"/>
</dbReference>
<evidence type="ECO:0000256" key="11">
    <source>
        <dbReference type="ARBA" id="ARBA00034005"/>
    </source>
</evidence>
<evidence type="ECO:0000256" key="13">
    <source>
        <dbReference type="SAM" id="MobiDB-lite"/>
    </source>
</evidence>
<keyword evidence="8 12" id="KW-0520">NAD</keyword>
<dbReference type="InterPro" id="IPR004150">
    <property type="entry name" value="NAD_DNA_ligase_OB"/>
</dbReference>
<dbReference type="PROSITE" id="PS01055">
    <property type="entry name" value="DNA_LIGASE_N1"/>
    <property type="match status" value="1"/>
</dbReference>
<feature type="binding site" evidence="12">
    <location>
        <position position="295"/>
    </location>
    <ligand>
        <name>NAD(+)</name>
        <dbReference type="ChEBI" id="CHEBI:57540"/>
    </ligand>
</feature>
<evidence type="ECO:0000256" key="6">
    <source>
        <dbReference type="ARBA" id="ARBA00022833"/>
    </source>
</evidence>
<feature type="binding site" evidence="12">
    <location>
        <position position="121"/>
    </location>
    <ligand>
        <name>NAD(+)</name>
        <dbReference type="ChEBI" id="CHEBI:57540"/>
    </ligand>
</feature>
<feature type="binding site" evidence="12">
    <location>
        <position position="144"/>
    </location>
    <ligand>
        <name>NAD(+)</name>
        <dbReference type="ChEBI" id="CHEBI:57540"/>
    </ligand>
</feature>
<feature type="binding site" evidence="12">
    <location>
        <position position="443"/>
    </location>
    <ligand>
        <name>Zn(2+)</name>
        <dbReference type="ChEBI" id="CHEBI:29105"/>
    </ligand>
</feature>
<dbReference type="Proteomes" id="UP001595607">
    <property type="component" value="Unassembled WGS sequence"/>
</dbReference>
<dbReference type="SUPFAM" id="SSF50249">
    <property type="entry name" value="Nucleic acid-binding proteins"/>
    <property type="match status" value="1"/>
</dbReference>
<dbReference type="PANTHER" id="PTHR23389">
    <property type="entry name" value="CHROMOSOME TRANSMISSION FIDELITY FACTOR 18"/>
    <property type="match status" value="1"/>
</dbReference>
<feature type="domain" description="BRCT" evidence="14">
    <location>
        <begin position="635"/>
        <end position="708"/>
    </location>
</feature>
<dbReference type="InterPro" id="IPR010994">
    <property type="entry name" value="RuvA_2-like"/>
</dbReference>
<dbReference type="Gene3D" id="1.10.150.20">
    <property type="entry name" value="5' to 3' exonuclease, C-terminal subdomain"/>
    <property type="match status" value="2"/>
</dbReference>
<feature type="binding site" evidence="12">
    <location>
        <begin position="87"/>
        <end position="88"/>
    </location>
    <ligand>
        <name>NAD(+)</name>
        <dbReference type="ChEBI" id="CHEBI:57540"/>
    </ligand>
</feature>
<comment type="function">
    <text evidence="1 12">DNA ligase that catalyzes the formation of phosphodiester linkages between 5'-phosphoryl and 3'-hydroxyl groups in double-stranded DNA using NAD as a coenzyme and as the energy source for the reaction. It is essential for DNA replication and repair of damaged DNA.</text>
</comment>